<organism evidence="2 3">
    <name type="scientific">Sphingomonas canadensis</name>
    <dbReference type="NCBI Taxonomy" id="1219257"/>
    <lineage>
        <taxon>Bacteria</taxon>
        <taxon>Pseudomonadati</taxon>
        <taxon>Pseudomonadota</taxon>
        <taxon>Alphaproteobacteria</taxon>
        <taxon>Sphingomonadales</taxon>
        <taxon>Sphingomonadaceae</taxon>
        <taxon>Sphingomonas</taxon>
    </lineage>
</organism>
<evidence type="ECO:0000313" key="2">
    <source>
        <dbReference type="EMBL" id="MFD0946382.1"/>
    </source>
</evidence>
<dbReference type="Gene3D" id="1.10.10.970">
    <property type="entry name" value="RNA 2'-phosphotransferase, Tpt1/KptA family, N-terminal domain"/>
    <property type="match status" value="1"/>
</dbReference>
<comment type="caution">
    <text evidence="2">The sequence shown here is derived from an EMBL/GenBank/DDBJ whole genome shotgun (WGS) entry which is preliminary data.</text>
</comment>
<dbReference type="InterPro" id="IPR042080">
    <property type="entry name" value="RNA_2'-PTrans_N"/>
</dbReference>
<evidence type="ECO:0000313" key="3">
    <source>
        <dbReference type="Proteomes" id="UP001596977"/>
    </source>
</evidence>
<dbReference type="RefSeq" id="WP_264943750.1">
    <property type="nucleotide sequence ID" value="NZ_JAPDRA010000003.1"/>
</dbReference>
<gene>
    <name evidence="2" type="ORF">ACFQ1E_08540</name>
</gene>
<dbReference type="SUPFAM" id="SSF56399">
    <property type="entry name" value="ADP-ribosylation"/>
    <property type="match status" value="1"/>
</dbReference>
<dbReference type="Pfam" id="PF01885">
    <property type="entry name" value="PTS_2-RNA"/>
    <property type="match status" value="1"/>
</dbReference>
<dbReference type="EMBL" id="JBHTJG010000003">
    <property type="protein sequence ID" value="MFD0946382.1"/>
    <property type="molecule type" value="Genomic_DNA"/>
</dbReference>
<reference evidence="3" key="1">
    <citation type="journal article" date="2019" name="Int. J. Syst. Evol. Microbiol.">
        <title>The Global Catalogue of Microorganisms (GCM) 10K type strain sequencing project: providing services to taxonomists for standard genome sequencing and annotation.</title>
        <authorList>
            <consortium name="The Broad Institute Genomics Platform"/>
            <consortium name="The Broad Institute Genome Sequencing Center for Infectious Disease"/>
            <person name="Wu L."/>
            <person name="Ma J."/>
        </authorList>
    </citation>
    <scope>NUCLEOTIDE SEQUENCE [LARGE SCALE GENOMIC DNA]</scope>
    <source>
        <strain evidence="3">CCUG 62982</strain>
    </source>
</reference>
<dbReference type="InterPro" id="IPR037053">
    <property type="entry name" value="Phage_tail_collar_dom_sf"/>
</dbReference>
<proteinExistence type="predicted"/>
<dbReference type="Gene3D" id="3.90.1340.10">
    <property type="entry name" value="Phage tail collar domain"/>
    <property type="match status" value="1"/>
</dbReference>
<dbReference type="PANTHER" id="PTHR12684">
    <property type="entry name" value="PUTATIVE PHOSPHOTRANSFERASE"/>
    <property type="match status" value="1"/>
</dbReference>
<dbReference type="InterPro" id="IPR011083">
    <property type="entry name" value="Phage_tail_collar_dom"/>
</dbReference>
<sequence length="231" mass="24805">MSVRRSKAMSLWLRHDPAAGGIVLDAAGWAPFDAVLAALKARGLAEDAGDVLDTVAQSDKQRFELSPDCTSIRARQGHSVAVDLDWPAAEPPHIPKRRPCFSPAPGGIVSLLNRREGKMINRKLKIAAAAAVAIGCSAPAIASADPYISEIRYLATNYCPEGTFEADGRILPIQQYQALFALIGNTYGGEMSKMTFALPDLRQSPALVTTPNGPKLKACIVYSGDWPHRPD</sequence>
<feature type="domain" description="Phage tail collar" evidence="1">
    <location>
        <begin position="150"/>
        <end position="203"/>
    </location>
</feature>
<accession>A0ABW3H6E3</accession>
<keyword evidence="3" id="KW-1185">Reference proteome</keyword>
<name>A0ABW3H6E3_9SPHN</name>
<dbReference type="InterPro" id="IPR002745">
    <property type="entry name" value="Ptrans_KptA/Tpt1"/>
</dbReference>
<protein>
    <submittedName>
        <fullName evidence="2">Tail fiber protein</fullName>
    </submittedName>
</protein>
<dbReference type="SUPFAM" id="SSF88874">
    <property type="entry name" value="Receptor-binding domain of short tail fibre protein gp12"/>
    <property type="match status" value="1"/>
</dbReference>
<dbReference type="Proteomes" id="UP001596977">
    <property type="component" value="Unassembled WGS sequence"/>
</dbReference>
<evidence type="ECO:0000259" key="1">
    <source>
        <dbReference type="Pfam" id="PF07484"/>
    </source>
</evidence>
<dbReference type="PANTHER" id="PTHR12684:SF2">
    <property type="entry name" value="TRNA 2'-PHOSPHOTRANSFERASE 1"/>
    <property type="match status" value="1"/>
</dbReference>
<dbReference type="Pfam" id="PF07484">
    <property type="entry name" value="Collar"/>
    <property type="match status" value="1"/>
</dbReference>